<proteinExistence type="predicted"/>
<dbReference type="eggNOG" id="COG0456">
    <property type="taxonomic scope" value="Bacteria"/>
</dbReference>
<dbReference type="HOGENOM" id="CLU_1049469_0_0_12"/>
<keyword evidence="1" id="KW-0472">Membrane</keyword>
<evidence type="ECO:0000313" key="4">
    <source>
        <dbReference type="Proteomes" id="UP000006852"/>
    </source>
</evidence>
<dbReference type="Pfam" id="PF14898">
    <property type="entry name" value="DUF4491"/>
    <property type="match status" value="1"/>
</dbReference>
<dbReference type="InterPro" id="IPR027890">
    <property type="entry name" value="DUF4491"/>
</dbReference>
<dbReference type="InterPro" id="IPR016181">
    <property type="entry name" value="Acyl_CoA_acyltransferase"/>
</dbReference>
<sequence>MLNFYGIIIAFASFFVIGIFHPIVIKGEYYFSEKICPVFLTAGILFCAVSIFTSGIVSVLCALIGGACLWSIRELKEQRKRVQKERFPQNKKRSQNASAQGKISEAIIIRPIQKKDNGQLSSIIRAIFEEFGAPKENSVYSDKATDFLFETFSENKKSEYFVAEQNGKILGGCGYFPTEGLPADCAEIVKFYLCPDSRGMKIRTKLFSLAEECARLAGYKKLYIESFPQFSSAVSMYKKNGFTELSSRLGNSGHTATAIHLIKEI</sequence>
<accession>F2NRM0</accession>
<dbReference type="PROSITE" id="PS51186">
    <property type="entry name" value="GNAT"/>
    <property type="match status" value="1"/>
</dbReference>
<dbReference type="GeneID" id="302998081"/>
<dbReference type="CDD" id="cd04301">
    <property type="entry name" value="NAT_SF"/>
    <property type="match status" value="1"/>
</dbReference>
<organism evidence="3 4">
    <name type="scientific">Treponema succinifaciens (strain ATCC 33096 / DSM 2489 / 6091)</name>
    <dbReference type="NCBI Taxonomy" id="869209"/>
    <lineage>
        <taxon>Bacteria</taxon>
        <taxon>Pseudomonadati</taxon>
        <taxon>Spirochaetota</taxon>
        <taxon>Spirochaetia</taxon>
        <taxon>Spirochaetales</taxon>
        <taxon>Treponemataceae</taxon>
        <taxon>Treponema</taxon>
    </lineage>
</organism>
<protein>
    <submittedName>
        <fullName evidence="3">GCN5-related N-acetyltransferase</fullName>
    </submittedName>
</protein>
<evidence type="ECO:0000313" key="3">
    <source>
        <dbReference type="EMBL" id="AEB13838.1"/>
    </source>
</evidence>
<gene>
    <name evidence="3" type="ordered locus">Tresu_0914</name>
</gene>
<dbReference type="KEGG" id="tsu:Tresu_0914"/>
<keyword evidence="1" id="KW-0812">Transmembrane</keyword>
<dbReference type="GO" id="GO:0016747">
    <property type="term" value="F:acyltransferase activity, transferring groups other than amino-acyl groups"/>
    <property type="evidence" value="ECO:0007669"/>
    <property type="project" value="InterPro"/>
</dbReference>
<name>F2NRM0_TRES6</name>
<dbReference type="RefSeq" id="WP_013701131.1">
    <property type="nucleotide sequence ID" value="NC_015385.1"/>
</dbReference>
<dbReference type="Gene3D" id="3.40.630.30">
    <property type="match status" value="1"/>
</dbReference>
<feature type="domain" description="N-acetyltransferase" evidence="2">
    <location>
        <begin position="107"/>
        <end position="265"/>
    </location>
</feature>
<dbReference type="InterPro" id="IPR000182">
    <property type="entry name" value="GNAT_dom"/>
</dbReference>
<dbReference type="Proteomes" id="UP000006852">
    <property type="component" value="Chromosome"/>
</dbReference>
<feature type="transmembrane region" description="Helical" evidence="1">
    <location>
        <begin position="37"/>
        <end position="70"/>
    </location>
</feature>
<reference evidence="3 4" key="1">
    <citation type="journal article" date="2011" name="Stand. Genomic Sci.">
        <title>Complete genome sequence of Treponema succinifaciens type strain (6091).</title>
        <authorList>
            <person name="Han C."/>
            <person name="Gronow S."/>
            <person name="Teshima H."/>
            <person name="Lapidus A."/>
            <person name="Nolan M."/>
            <person name="Lucas S."/>
            <person name="Hammon N."/>
            <person name="Deshpande S."/>
            <person name="Cheng J.F."/>
            <person name="Zeytun A."/>
            <person name="Tapia R."/>
            <person name="Goodwin L."/>
            <person name="Pitluck S."/>
            <person name="Liolios K."/>
            <person name="Pagani I."/>
            <person name="Ivanova N."/>
            <person name="Mavromatis K."/>
            <person name="Mikhailova N."/>
            <person name="Huntemann M."/>
            <person name="Pati A."/>
            <person name="Chen A."/>
            <person name="Palaniappan K."/>
            <person name="Land M."/>
            <person name="Hauser L."/>
            <person name="Brambilla E.M."/>
            <person name="Rohde M."/>
            <person name="Goker M."/>
            <person name="Woyke T."/>
            <person name="Bristow J."/>
            <person name="Eisen J.A."/>
            <person name="Markowitz V."/>
            <person name="Hugenholtz P."/>
            <person name="Kyrpides N.C."/>
            <person name="Klenk H.P."/>
            <person name="Detter J.C."/>
        </authorList>
    </citation>
    <scope>NUCLEOTIDE SEQUENCE [LARGE SCALE GENOMIC DNA]</scope>
    <source>
        <strain evidence="4">ATCC 33096 / DSM 2489 / 6091</strain>
    </source>
</reference>
<dbReference type="EMBL" id="CP002631">
    <property type="protein sequence ID" value="AEB13838.1"/>
    <property type="molecule type" value="Genomic_DNA"/>
</dbReference>
<dbReference type="AlphaFoldDB" id="F2NRM0"/>
<evidence type="ECO:0000256" key="1">
    <source>
        <dbReference type="SAM" id="Phobius"/>
    </source>
</evidence>
<feature type="transmembrane region" description="Helical" evidence="1">
    <location>
        <begin position="7"/>
        <end position="25"/>
    </location>
</feature>
<evidence type="ECO:0000259" key="2">
    <source>
        <dbReference type="PROSITE" id="PS51186"/>
    </source>
</evidence>
<dbReference type="STRING" id="869209.Tresu_0914"/>
<dbReference type="Pfam" id="PF00583">
    <property type="entry name" value="Acetyltransf_1"/>
    <property type="match status" value="1"/>
</dbReference>
<dbReference type="SUPFAM" id="SSF55729">
    <property type="entry name" value="Acyl-CoA N-acyltransferases (Nat)"/>
    <property type="match status" value="1"/>
</dbReference>
<keyword evidence="4" id="KW-1185">Reference proteome</keyword>
<keyword evidence="1" id="KW-1133">Transmembrane helix</keyword>
<reference evidence="4" key="2">
    <citation type="submission" date="2011-04" db="EMBL/GenBank/DDBJ databases">
        <title>The complete genome of chromosome of Treponema succinifaciens DSM 2489.</title>
        <authorList>
            <person name="Lucas S."/>
            <person name="Copeland A."/>
            <person name="Lapidus A."/>
            <person name="Bruce D."/>
            <person name="Goodwin L."/>
            <person name="Pitluck S."/>
            <person name="Peters L."/>
            <person name="Kyrpides N."/>
            <person name="Mavromatis K."/>
            <person name="Ivanova N."/>
            <person name="Ovchinnikova G."/>
            <person name="Teshima H."/>
            <person name="Detter J.C."/>
            <person name="Tapia R."/>
            <person name="Han C."/>
            <person name="Land M."/>
            <person name="Hauser L."/>
            <person name="Markowitz V."/>
            <person name="Cheng J.-F."/>
            <person name="Hugenholtz P."/>
            <person name="Woyke T."/>
            <person name="Wu D."/>
            <person name="Gronow S."/>
            <person name="Wellnitz S."/>
            <person name="Brambilla E."/>
            <person name="Klenk H.-P."/>
            <person name="Eisen J.A."/>
        </authorList>
    </citation>
    <scope>NUCLEOTIDE SEQUENCE [LARGE SCALE GENOMIC DNA]</scope>
    <source>
        <strain evidence="4">ATCC 33096 / DSM 2489 / 6091</strain>
    </source>
</reference>